<proteinExistence type="predicted"/>
<evidence type="ECO:0000313" key="2">
    <source>
        <dbReference type="Proteomes" id="UP000320239"/>
    </source>
</evidence>
<protein>
    <recommendedName>
        <fullName evidence="3">DinB family protein</fullName>
    </recommendedName>
</protein>
<reference evidence="1 2" key="1">
    <citation type="submission" date="2019-06" db="EMBL/GenBank/DDBJ databases">
        <title>Sequencing the genomes of 1000 actinobacteria strains.</title>
        <authorList>
            <person name="Klenk H.-P."/>
        </authorList>
    </citation>
    <scope>NUCLEOTIDE SEQUENCE [LARGE SCALE GENOMIC DNA]</scope>
    <source>
        <strain evidence="1 2">DSM 43866</strain>
    </source>
</reference>
<dbReference type="Proteomes" id="UP000320239">
    <property type="component" value="Unassembled WGS sequence"/>
</dbReference>
<keyword evidence="2" id="KW-1185">Reference proteome</keyword>
<organism evidence="1 2">
    <name type="scientific">Actinoplanes teichomyceticus</name>
    <dbReference type="NCBI Taxonomy" id="1867"/>
    <lineage>
        <taxon>Bacteria</taxon>
        <taxon>Bacillati</taxon>
        <taxon>Actinomycetota</taxon>
        <taxon>Actinomycetes</taxon>
        <taxon>Micromonosporales</taxon>
        <taxon>Micromonosporaceae</taxon>
        <taxon>Actinoplanes</taxon>
    </lineage>
</organism>
<dbReference type="EMBL" id="VIWY01000002">
    <property type="protein sequence ID" value="TWG24802.1"/>
    <property type="molecule type" value="Genomic_DNA"/>
</dbReference>
<dbReference type="RefSeq" id="WP_122977857.1">
    <property type="nucleotide sequence ID" value="NZ_BOMX01000133.1"/>
</dbReference>
<dbReference type="OrthoDB" id="3696649at2"/>
<dbReference type="AlphaFoldDB" id="A0A561WLR2"/>
<comment type="caution">
    <text evidence="1">The sequence shown here is derived from an EMBL/GenBank/DDBJ whole genome shotgun (WGS) entry which is preliminary data.</text>
</comment>
<evidence type="ECO:0008006" key="3">
    <source>
        <dbReference type="Google" id="ProtNLM"/>
    </source>
</evidence>
<name>A0A561WLR2_ACTTI</name>
<gene>
    <name evidence="1" type="ORF">FHX34_1021365</name>
</gene>
<evidence type="ECO:0000313" key="1">
    <source>
        <dbReference type="EMBL" id="TWG24802.1"/>
    </source>
</evidence>
<sequence>MQTEKLAVAYRELVRVAGELPFDALPTDADRAATAWRLAHIALSDRALVGTAHAVIAGTPAVIDNAPAMSGPAIDTILSSTSHLERVDMVRRNAAELIDLLAGTPQELASTPVHARLVDRAGQVVLEDDIPWSAVIDLRAEQHIPGHTAALAHVPSRSQG</sequence>
<accession>A0A561WLR2</accession>